<dbReference type="GO" id="GO:0005840">
    <property type="term" value="C:ribosome"/>
    <property type="evidence" value="ECO:0007669"/>
    <property type="project" value="UniProtKB-KW"/>
</dbReference>
<evidence type="ECO:0000313" key="5">
    <source>
        <dbReference type="EMBL" id="AFR35501.1"/>
    </source>
</evidence>
<dbReference type="GO" id="GO:0008999">
    <property type="term" value="F:protein-N-terminal-alanine acetyltransferase activity"/>
    <property type="evidence" value="ECO:0007669"/>
    <property type="project" value="TreeGrafter"/>
</dbReference>
<evidence type="ECO:0000313" key="6">
    <source>
        <dbReference type="Proteomes" id="UP000006276"/>
    </source>
</evidence>
<keyword evidence="5" id="KW-0687">Ribonucleoprotein</keyword>
<feature type="domain" description="N-acetyltransferase" evidence="4">
    <location>
        <begin position="13"/>
        <end position="178"/>
    </location>
</feature>
<comment type="similarity">
    <text evidence="3">Belongs to the acetyltransferase family. RimJ subfamily.</text>
</comment>
<dbReference type="AlphaFoldDB" id="J9QT89"/>
<keyword evidence="6" id="KW-1185">Reference proteome</keyword>
<dbReference type="PANTHER" id="PTHR43792:SF8">
    <property type="entry name" value="[RIBOSOMAL PROTEIN US5]-ALANINE N-ACETYLTRANSFERASE"/>
    <property type="match status" value="1"/>
</dbReference>
<proteinExistence type="inferred from homology"/>
<dbReference type="Gene3D" id="3.40.630.30">
    <property type="match status" value="1"/>
</dbReference>
<dbReference type="InterPro" id="IPR051531">
    <property type="entry name" value="N-acetyltransferase"/>
</dbReference>
<evidence type="ECO:0000256" key="3">
    <source>
        <dbReference type="ARBA" id="ARBA00038502"/>
    </source>
</evidence>
<dbReference type="InterPro" id="IPR016181">
    <property type="entry name" value="Acyl_CoA_acyltransferase"/>
</dbReference>
<accession>J9QT89</accession>
<dbReference type="PROSITE" id="PS51186">
    <property type="entry name" value="GNAT"/>
    <property type="match status" value="1"/>
</dbReference>
<dbReference type="RefSeq" id="WP_014937884.1">
    <property type="nucleotide sequence ID" value="NC_018609.1"/>
</dbReference>
<protein>
    <submittedName>
        <fullName evidence="5">Acetyltransferase, including N-acetylase of ribosomal protein</fullName>
    </submittedName>
</protein>
<organism evidence="5 6">
    <name type="scientific">Riemerella anatipestifer RA-CH-1</name>
    <dbReference type="NCBI Taxonomy" id="1228997"/>
    <lineage>
        <taxon>Bacteria</taxon>
        <taxon>Pseudomonadati</taxon>
        <taxon>Bacteroidota</taxon>
        <taxon>Flavobacteriia</taxon>
        <taxon>Flavobacteriales</taxon>
        <taxon>Weeksellaceae</taxon>
        <taxon>Riemerella</taxon>
    </lineage>
</organism>
<dbReference type="Pfam" id="PF13302">
    <property type="entry name" value="Acetyltransf_3"/>
    <property type="match status" value="1"/>
</dbReference>
<sequence>MEEILPEIETERLILSLPKNVDLDRITEILNNEVYSKNTINIPYPYTRKNAEFWLQLAKDGINNQNQYIFAIRLKENNKIIGGIDLGLNKRFNNAELGYWLDEKYWNKGYITEAVKSIIQFGFETLKLKRIFASHFDFNISSGRVLEKSGMKKEGVLKCHTCKNGQYQNHILYAIINEQM</sequence>
<evidence type="ECO:0000256" key="2">
    <source>
        <dbReference type="ARBA" id="ARBA00023315"/>
    </source>
</evidence>
<keyword evidence="1 5" id="KW-0808">Transferase</keyword>
<gene>
    <name evidence="5" type="ORF">B739_0900</name>
</gene>
<keyword evidence="5" id="KW-0689">Ribosomal protein</keyword>
<keyword evidence="2" id="KW-0012">Acyltransferase</keyword>
<reference evidence="5 6" key="1">
    <citation type="submission" date="2012-09" db="EMBL/GenBank/DDBJ databases">
        <title>Riemerella anatipestifer vaccine strains.</title>
        <authorList>
            <person name="Chun C.A."/>
            <person name="Shu W.M."/>
            <person name="Kang Z.D."/>
            <person name="Jia W.X."/>
        </authorList>
    </citation>
    <scope>NUCLEOTIDE SEQUENCE [LARGE SCALE GENOMIC DNA]</scope>
    <source>
        <strain evidence="5 6">RA-CH-1</strain>
    </source>
</reference>
<dbReference type="PATRIC" id="fig|1228997.3.peg.896"/>
<evidence type="ECO:0000259" key="4">
    <source>
        <dbReference type="PROSITE" id="PS51186"/>
    </source>
</evidence>
<dbReference type="PANTHER" id="PTHR43792">
    <property type="entry name" value="GNAT FAMILY, PUTATIVE (AFU_ORTHOLOGUE AFUA_3G00765)-RELATED-RELATED"/>
    <property type="match status" value="1"/>
</dbReference>
<evidence type="ECO:0000256" key="1">
    <source>
        <dbReference type="ARBA" id="ARBA00022679"/>
    </source>
</evidence>
<dbReference type="HOGENOM" id="CLU_013985_3_4_10"/>
<dbReference type="KEGG" id="rag:B739_0900"/>
<dbReference type="Proteomes" id="UP000006276">
    <property type="component" value="Chromosome"/>
</dbReference>
<dbReference type="EMBL" id="CP003787">
    <property type="protein sequence ID" value="AFR35501.1"/>
    <property type="molecule type" value="Genomic_DNA"/>
</dbReference>
<name>J9QT89_RIEAN</name>
<dbReference type="InterPro" id="IPR000182">
    <property type="entry name" value="GNAT_dom"/>
</dbReference>
<dbReference type="SUPFAM" id="SSF55729">
    <property type="entry name" value="Acyl-CoA N-acyltransferases (Nat)"/>
    <property type="match status" value="1"/>
</dbReference>
<dbReference type="GO" id="GO:0005737">
    <property type="term" value="C:cytoplasm"/>
    <property type="evidence" value="ECO:0007669"/>
    <property type="project" value="TreeGrafter"/>
</dbReference>